<gene>
    <name evidence="2" type="ORF">F3087_40170</name>
</gene>
<dbReference type="EMBL" id="VXLC01000031">
    <property type="protein sequence ID" value="KAA8881888.1"/>
    <property type="molecule type" value="Genomic_DNA"/>
</dbReference>
<reference evidence="2 3" key="1">
    <citation type="submission" date="2019-09" db="EMBL/GenBank/DDBJ databases">
        <authorList>
            <person name="Wang X."/>
        </authorList>
    </citation>
    <scope>NUCLEOTIDE SEQUENCE [LARGE SCALE GENOMIC DNA]</scope>
    <source>
        <strain evidence="2 3">CICC 11023</strain>
    </source>
</reference>
<dbReference type="OrthoDB" id="3199551at2"/>
<keyword evidence="3" id="KW-1185">Reference proteome</keyword>
<name>A0A5N0DXM2_9NOCA</name>
<evidence type="ECO:0000313" key="3">
    <source>
        <dbReference type="Proteomes" id="UP000323876"/>
    </source>
</evidence>
<dbReference type="PANTHER" id="PTHR35796:SF3">
    <property type="entry name" value="BHLH DOMAIN-CONTAINING PROTEIN"/>
    <property type="match status" value="1"/>
</dbReference>
<evidence type="ECO:0000259" key="1">
    <source>
        <dbReference type="Pfam" id="PF08000"/>
    </source>
</evidence>
<dbReference type="RefSeq" id="WP_150407413.1">
    <property type="nucleotide sequence ID" value="NZ_VXLC01000031.1"/>
</dbReference>
<dbReference type="CDD" id="cd13225">
    <property type="entry name" value="PH-like_bacteria"/>
    <property type="match status" value="1"/>
</dbReference>
<comment type="caution">
    <text evidence="2">The sequence shown here is derived from an EMBL/GenBank/DDBJ whole genome shotgun (WGS) entry which is preliminary data.</text>
</comment>
<sequence>MGFLDGLIGNAGRVDSAAAQQEYAKLFVADEQVRAAYLLIRDMILFTDRRLILIDKQGITGQKVSYHSIPYRAIVHFTVETAGVFDLDAELTVWISGLAQPLLQKRFSKQVDVYEVQAILASFVAK</sequence>
<dbReference type="SUPFAM" id="SSF50729">
    <property type="entry name" value="PH domain-like"/>
    <property type="match status" value="1"/>
</dbReference>
<dbReference type="AlphaFoldDB" id="A0A5N0DXM2"/>
<dbReference type="Pfam" id="PF08000">
    <property type="entry name" value="bPH_1"/>
    <property type="match status" value="1"/>
</dbReference>
<organism evidence="2 3">
    <name type="scientific">Nocardia colli</name>
    <dbReference type="NCBI Taxonomy" id="2545717"/>
    <lineage>
        <taxon>Bacteria</taxon>
        <taxon>Bacillati</taxon>
        <taxon>Actinomycetota</taxon>
        <taxon>Actinomycetes</taxon>
        <taxon>Mycobacteriales</taxon>
        <taxon>Nocardiaceae</taxon>
        <taxon>Nocardia</taxon>
    </lineage>
</organism>
<dbReference type="InterPro" id="IPR037063">
    <property type="entry name" value="PHb_sf"/>
</dbReference>
<evidence type="ECO:0000313" key="2">
    <source>
        <dbReference type="EMBL" id="KAA8881888.1"/>
    </source>
</evidence>
<accession>A0A5N0DXM2</accession>
<dbReference type="Proteomes" id="UP000323876">
    <property type="component" value="Unassembled WGS sequence"/>
</dbReference>
<dbReference type="Gene3D" id="2.30.29.50">
    <property type="entry name" value="Bacterial Pleckstrin homology domain"/>
    <property type="match status" value="1"/>
</dbReference>
<dbReference type="InterPro" id="IPR012544">
    <property type="entry name" value="PHb"/>
</dbReference>
<protein>
    <submittedName>
        <fullName evidence="2">PH domain-containing protein</fullName>
    </submittedName>
</protein>
<feature type="domain" description="Bacterial Pleckstrin homology" evidence="1">
    <location>
        <begin position="2"/>
        <end position="124"/>
    </location>
</feature>
<dbReference type="PANTHER" id="PTHR35796">
    <property type="entry name" value="HYPOTHETICAL CYTOSOLIC PROTEIN"/>
    <property type="match status" value="1"/>
</dbReference>
<proteinExistence type="predicted"/>